<keyword evidence="6" id="KW-0479">Metal-binding</keyword>
<comment type="similarity">
    <text evidence="2">Belongs to the eukaryotic-type primase large subunit family.</text>
</comment>
<keyword evidence="13" id="KW-1185">Reference proteome</keyword>
<sequence>MNIFKSSRSSSVPKSVAALDSQNSAGNTNINLYQEIPNIEVSLDDFEEFALDRLKVLKKLEQLKMRHVAPEKYKKYLDPFLQKLNDPTKDWISHFVLRLAYCRSEDLRRWFLAQEVALLKYRLSQSNPGSSSNSGGETAITKALKSVLPNVHVLAPEELEPLLPKILAATPSLNMNPLQVGNYRNANSNNNIYRVPFTQALDLVQHRQVFVKKGTAYIPESKLLSLVTARFRSNLSRQLALLSAVPTTPALQRTQGFLRNVATVHAIKDEYLEQGAGTDGVQLTANNVASHVKHMPLCMAQLQMALNKEKHLKHWGRLQYGLFLKGAGLSLEDAMVYFERMFVGKDFNKEYSYNFRHMYGKEGKRANYPPYNCAKIINGNGPNANEHHGCPYKHSTVQDVTAMLNKLGIAPSKQKGIIAQQQSHNYQLACVEHFKAMYPNPPTSVYANDFGNHPNAWFKSSVKASGGADAKMTDSQTIDGKKSNVASGDVDMNDPNSVSP</sequence>
<dbReference type="EMBL" id="JAGRRH010000006">
    <property type="protein sequence ID" value="KAG7368078.1"/>
    <property type="molecule type" value="Genomic_DNA"/>
</dbReference>
<keyword evidence="7" id="KW-0408">Iron</keyword>
<keyword evidence="3" id="KW-0004">4Fe-4S</keyword>
<protein>
    <submittedName>
        <fullName evidence="12">DNA primase, large subunit</fullName>
    </submittedName>
</protein>
<evidence type="ECO:0000313" key="13">
    <source>
        <dbReference type="Proteomes" id="UP000693970"/>
    </source>
</evidence>
<dbReference type="OrthoDB" id="421393at2759"/>
<keyword evidence="8" id="KW-0411">Iron-sulfur</keyword>
<evidence type="ECO:0000256" key="9">
    <source>
        <dbReference type="ARBA" id="ARBA00023125"/>
    </source>
</evidence>
<dbReference type="InterPro" id="IPR016558">
    <property type="entry name" value="DNA_primase_lsu_euk"/>
</dbReference>
<evidence type="ECO:0000256" key="7">
    <source>
        <dbReference type="ARBA" id="ARBA00023004"/>
    </source>
</evidence>
<evidence type="ECO:0000313" key="12">
    <source>
        <dbReference type="EMBL" id="KAG7368078.1"/>
    </source>
</evidence>
<dbReference type="GO" id="GO:0003677">
    <property type="term" value="F:DNA binding"/>
    <property type="evidence" value="ECO:0007669"/>
    <property type="project" value="UniProtKB-KW"/>
</dbReference>
<dbReference type="GO" id="GO:0046872">
    <property type="term" value="F:metal ion binding"/>
    <property type="evidence" value="ECO:0007669"/>
    <property type="project" value="UniProtKB-KW"/>
</dbReference>
<evidence type="ECO:0000256" key="2">
    <source>
        <dbReference type="ARBA" id="ARBA00010564"/>
    </source>
</evidence>
<proteinExistence type="inferred from homology"/>
<evidence type="ECO:0000256" key="1">
    <source>
        <dbReference type="ARBA" id="ARBA00001966"/>
    </source>
</evidence>
<dbReference type="InterPro" id="IPR058560">
    <property type="entry name" value="DNA_primase_C"/>
</dbReference>
<comment type="cofactor">
    <cofactor evidence="1">
        <name>[4Fe-4S] cluster</name>
        <dbReference type="ChEBI" id="CHEBI:49883"/>
    </cofactor>
</comment>
<dbReference type="AlphaFoldDB" id="A0A9K3LT79"/>
<keyword evidence="5" id="KW-0235">DNA replication</keyword>
<dbReference type="Pfam" id="PF04104">
    <property type="entry name" value="DNA_primase_lrg"/>
    <property type="match status" value="1"/>
</dbReference>
<evidence type="ECO:0000256" key="5">
    <source>
        <dbReference type="ARBA" id="ARBA00022705"/>
    </source>
</evidence>
<evidence type="ECO:0000259" key="11">
    <source>
        <dbReference type="Pfam" id="PF04104"/>
    </source>
</evidence>
<evidence type="ECO:0000256" key="8">
    <source>
        <dbReference type="ARBA" id="ARBA00023014"/>
    </source>
</evidence>
<feature type="domain" description="DNA primase large subunit C-terminal" evidence="11">
    <location>
        <begin position="293"/>
        <end position="458"/>
    </location>
</feature>
<dbReference type="PANTHER" id="PTHR10537:SF3">
    <property type="entry name" value="DNA PRIMASE LARGE SUBUNIT"/>
    <property type="match status" value="1"/>
</dbReference>
<dbReference type="Pfam" id="PF26466">
    <property type="entry name" value="DNA_primase_lrg_N"/>
    <property type="match status" value="1"/>
</dbReference>
<evidence type="ECO:0000256" key="6">
    <source>
        <dbReference type="ARBA" id="ARBA00022723"/>
    </source>
</evidence>
<dbReference type="CDD" id="cd07322">
    <property type="entry name" value="PriL_PriS_Eukaryotic"/>
    <property type="match status" value="1"/>
</dbReference>
<keyword evidence="9" id="KW-0238">DNA-binding</keyword>
<keyword evidence="4" id="KW-0639">Primosome</keyword>
<dbReference type="Proteomes" id="UP000693970">
    <property type="component" value="Unassembled WGS sequence"/>
</dbReference>
<reference evidence="12" key="2">
    <citation type="submission" date="2021-04" db="EMBL/GenBank/DDBJ databases">
        <authorList>
            <person name="Podell S."/>
        </authorList>
    </citation>
    <scope>NUCLEOTIDE SEQUENCE</scope>
    <source>
        <strain evidence="12">Hildebrandi</strain>
    </source>
</reference>
<name>A0A9K3LT79_9STRA</name>
<dbReference type="GO" id="GO:0006270">
    <property type="term" value="P:DNA replication initiation"/>
    <property type="evidence" value="ECO:0007669"/>
    <property type="project" value="TreeGrafter"/>
</dbReference>
<evidence type="ECO:0000256" key="10">
    <source>
        <dbReference type="SAM" id="MobiDB-lite"/>
    </source>
</evidence>
<comment type="caution">
    <text evidence="12">The sequence shown here is derived from an EMBL/GenBank/DDBJ whole genome shotgun (WGS) entry which is preliminary data.</text>
</comment>
<dbReference type="PANTHER" id="PTHR10537">
    <property type="entry name" value="DNA PRIMASE LARGE SUBUNIT"/>
    <property type="match status" value="1"/>
</dbReference>
<organism evidence="12 13">
    <name type="scientific">Nitzschia inconspicua</name>
    <dbReference type="NCBI Taxonomy" id="303405"/>
    <lineage>
        <taxon>Eukaryota</taxon>
        <taxon>Sar</taxon>
        <taxon>Stramenopiles</taxon>
        <taxon>Ochrophyta</taxon>
        <taxon>Bacillariophyta</taxon>
        <taxon>Bacillariophyceae</taxon>
        <taxon>Bacillariophycidae</taxon>
        <taxon>Bacillariales</taxon>
        <taxon>Bacillariaceae</taxon>
        <taxon>Nitzschia</taxon>
    </lineage>
</organism>
<evidence type="ECO:0000256" key="3">
    <source>
        <dbReference type="ARBA" id="ARBA00022485"/>
    </source>
</evidence>
<gene>
    <name evidence="12" type="ORF">IV203_030821</name>
</gene>
<dbReference type="GO" id="GO:0051539">
    <property type="term" value="F:4 iron, 4 sulfur cluster binding"/>
    <property type="evidence" value="ECO:0007669"/>
    <property type="project" value="UniProtKB-KW"/>
</dbReference>
<dbReference type="InterPro" id="IPR007238">
    <property type="entry name" value="DNA_primase_lsu_euk/arc"/>
</dbReference>
<feature type="region of interest" description="Disordered" evidence="10">
    <location>
        <begin position="468"/>
        <end position="500"/>
    </location>
</feature>
<dbReference type="GO" id="GO:0006269">
    <property type="term" value="P:DNA replication, synthesis of primer"/>
    <property type="evidence" value="ECO:0007669"/>
    <property type="project" value="UniProtKB-KW"/>
</dbReference>
<reference evidence="12" key="1">
    <citation type="journal article" date="2021" name="Sci. Rep.">
        <title>Diploid genomic architecture of Nitzschia inconspicua, an elite biomass production diatom.</title>
        <authorList>
            <person name="Oliver A."/>
            <person name="Podell S."/>
            <person name="Pinowska A."/>
            <person name="Traller J.C."/>
            <person name="Smith S.R."/>
            <person name="McClure R."/>
            <person name="Beliaev A."/>
            <person name="Bohutskyi P."/>
            <person name="Hill E.A."/>
            <person name="Rabines A."/>
            <person name="Zheng H."/>
            <person name="Allen L.Z."/>
            <person name="Kuo A."/>
            <person name="Grigoriev I.V."/>
            <person name="Allen A.E."/>
            <person name="Hazlebeck D."/>
            <person name="Allen E.E."/>
        </authorList>
    </citation>
    <scope>NUCLEOTIDE SEQUENCE</scope>
    <source>
        <strain evidence="12">Hildebrandi</strain>
    </source>
</reference>
<accession>A0A9K3LT79</accession>
<evidence type="ECO:0000256" key="4">
    <source>
        <dbReference type="ARBA" id="ARBA00022515"/>
    </source>
</evidence>
<dbReference type="GO" id="GO:0005658">
    <property type="term" value="C:alpha DNA polymerase:primase complex"/>
    <property type="evidence" value="ECO:0007669"/>
    <property type="project" value="UniProtKB-ARBA"/>
</dbReference>